<feature type="compositionally biased region" description="Basic and acidic residues" evidence="1">
    <location>
        <begin position="287"/>
        <end position="302"/>
    </location>
</feature>
<protein>
    <submittedName>
        <fullName evidence="2">Uncharacterized protein</fullName>
    </submittedName>
</protein>
<proteinExistence type="predicted"/>
<feature type="region of interest" description="Disordered" evidence="1">
    <location>
        <begin position="276"/>
        <end position="302"/>
    </location>
</feature>
<evidence type="ECO:0000313" key="3">
    <source>
        <dbReference type="Proteomes" id="UP000218323"/>
    </source>
</evidence>
<gene>
    <name evidence="2" type="ORF">COA07_17285</name>
</gene>
<dbReference type="GO" id="GO:0006310">
    <property type="term" value="P:DNA recombination"/>
    <property type="evidence" value="ECO:0007669"/>
    <property type="project" value="InterPro"/>
</dbReference>
<organism evidence="2 3">
    <name type="scientific">Sphingomonas adhaesiva</name>
    <dbReference type="NCBI Taxonomy" id="28212"/>
    <lineage>
        <taxon>Bacteria</taxon>
        <taxon>Pseudomonadati</taxon>
        <taxon>Pseudomonadota</taxon>
        <taxon>Alphaproteobacteria</taxon>
        <taxon>Sphingomonadales</taxon>
        <taxon>Sphingomonadaceae</taxon>
        <taxon>Sphingomonas</taxon>
    </lineage>
</organism>
<name>A0A2A4I4A1_9SPHN</name>
<dbReference type="EMBL" id="NWVC01000020">
    <property type="protein sequence ID" value="PCG12938.1"/>
    <property type="molecule type" value="Genomic_DNA"/>
</dbReference>
<feature type="compositionally biased region" description="Basic and acidic residues" evidence="1">
    <location>
        <begin position="1"/>
        <end position="11"/>
    </location>
</feature>
<dbReference type="GO" id="GO:0015074">
    <property type="term" value="P:DNA integration"/>
    <property type="evidence" value="ECO:0007669"/>
    <property type="project" value="InterPro"/>
</dbReference>
<dbReference type="Proteomes" id="UP000218323">
    <property type="component" value="Unassembled WGS sequence"/>
</dbReference>
<feature type="compositionally biased region" description="Basic and acidic residues" evidence="1">
    <location>
        <begin position="34"/>
        <end position="48"/>
    </location>
</feature>
<dbReference type="InterPro" id="IPR013762">
    <property type="entry name" value="Integrase-like_cat_sf"/>
</dbReference>
<feature type="region of interest" description="Disordered" evidence="1">
    <location>
        <begin position="1"/>
        <end position="108"/>
    </location>
</feature>
<keyword evidence="3" id="KW-1185">Reference proteome</keyword>
<dbReference type="Gene3D" id="1.10.443.10">
    <property type="entry name" value="Intergrase catalytic core"/>
    <property type="match status" value="1"/>
</dbReference>
<dbReference type="RefSeq" id="WP_096641358.1">
    <property type="nucleotide sequence ID" value="NZ_NWVC01000020.1"/>
</dbReference>
<evidence type="ECO:0000313" key="2">
    <source>
        <dbReference type="EMBL" id="PCG12938.1"/>
    </source>
</evidence>
<comment type="caution">
    <text evidence="2">The sequence shown here is derived from an EMBL/GenBank/DDBJ whole genome shotgun (WGS) entry which is preliminary data.</text>
</comment>
<dbReference type="GO" id="GO:0003677">
    <property type="term" value="F:DNA binding"/>
    <property type="evidence" value="ECO:0007669"/>
    <property type="project" value="InterPro"/>
</dbReference>
<feature type="compositionally biased region" description="Basic residues" evidence="1">
    <location>
        <begin position="21"/>
        <end position="32"/>
    </location>
</feature>
<accession>A0A2A4I4A1</accession>
<reference evidence="2 3" key="1">
    <citation type="submission" date="2017-09" db="EMBL/GenBank/DDBJ databases">
        <title>Sphingomonas adhaesiva DSM 7418, whole genome shotgun sequence.</title>
        <authorList>
            <person name="Feng G."/>
            <person name="Zhu H."/>
        </authorList>
    </citation>
    <scope>NUCLEOTIDE SEQUENCE [LARGE SCALE GENOMIC DNA]</scope>
    <source>
        <strain evidence="2 3">DSM 7418</strain>
    </source>
</reference>
<sequence length="1519" mass="166190">MVSKVDTRPDPQLEGSGNAARRTRGRKRRPHAAGKLDDVGARVDDLRLKTRPVNIDPVDEGRSVAGRQPTEAADDTAPGVDGGALLPTDDAPNESSTTDPDDHPSTSSALARHLAAIDGFSAELAHTGERLVRGPNGGVALNWAARRAGVPLSAFQVWNEVRDKLLALRHFHRFTDEPAGEEDADGEALRPPLKPADTEAWIASAPPGAPERREADVAAALDGLEAWDVVLNALTETIPSYKGRPVRSSIATRLGVPPETLDHPAVERFVERLARKHGVAAPRSRSPHRDAGRTPERRKVDDAADTLQVRGQTWDTLPSGIPSIPAIIDLLDLNPALMFRPGFRAHVLDRQRRLVEAAGGTMPAGNDLHLAVTNAVVDTYALLVDAGLRTPPISLTGAVRLREVESELGLVKGTSTRFPEIATRIQAIAAGFMDARAQARREEERSRRVALIVGRMAELAETLGSGTGKIAVNHAGAVSRKALEASIGWSLGQDADDPRVTAAIERLVARVGLAEGVASAPRREVTEMDLKVADYCDLIRRRGFGPPRLSTLSTLVDKEGAAGEMDVPAGNLTQAHVKRIRAAAAEVRGLNPLHCEGDPLAYRMQDREKTALIETMLSDPIFDAGLPGHPFDDRRLDLPAIANVLAIPALFLRRSPAARALIDAKMVAVGIAPHPGDRSGITYAELRRYGRGRTAKEAEAAMAAAASSSGPGSIRAAAPAPTGEIATDGLSTNPAAAAARDVRALERHMRAIGRGGADAVGLTLLRGSGTRRLPHSGEEMDRWRRYQAELAILRADHPLDLPFGAGAWGEVRMSFGHALSLLLRAKGETSHTFERTSGLDKRMTRWIDGETIPTWQDEEALGRLNDHLGAPKGFLAGLLNPDFRSLGKPRGHLRNASRYDHHLPYGFWSEQPNRRRELLREVASNYAVQDTEYSRRLRVLQRDEYRFLHEDWPEALKAEWAEYEARWDLASAKSKREGKDFDVFELLGKSESDFRGKAVSTVTRTMVRQTFERLFGFMTREPDLTPSRLVDPRTREDLVGLRLEIVRGVGYAPQGGMGVPPEFLTMGAIALPELTRRFLAHIKNRSGGYGPGSINDFAQLADASDANSPLRKSERVATASAALVAWFHTPMGQKAAISGEVPPAGSKPDWAKAHETCSGVKSWLRKLERLTAGPKGKTLQPDERVEKKRKAFDPIWAVLGSNTPAALYRKLIQGMIRNQPMKTGHRHRHLQDCIMVMILFQTFLRIKNVAQLTYKGHDGDGQLRCFEDGWWITIHKDRFKNGGGEYFKSGDQFHVRLRDEDGLYAMLEYYLRVSRQYIAMQKPAPSRKPKRGKVSGASAGTGIDDASAETTVEPTDDDDHADAVADRAALTLDDDEDNDSFEDEDHDGEAAESRFFIKQGGREFKPSQLAAKFKLATARHMAQSPLRMRGLSGLMPHGPHAVRHVGATDALKTTGSWEEAARVIQDAVSTVRQVYVFFTPEDQGRLASAAAERGRHKPVHFPRGVHLLSPPVRRIHLTA</sequence>
<evidence type="ECO:0000256" key="1">
    <source>
        <dbReference type="SAM" id="MobiDB-lite"/>
    </source>
</evidence>
<feature type="region of interest" description="Disordered" evidence="1">
    <location>
        <begin position="1322"/>
        <end position="1360"/>
    </location>
</feature>